<dbReference type="CDD" id="cd16015">
    <property type="entry name" value="LTA_synthase"/>
    <property type="match status" value="1"/>
</dbReference>
<dbReference type="InterPro" id="IPR017850">
    <property type="entry name" value="Alkaline_phosphatase_core_sf"/>
</dbReference>
<evidence type="ECO:0000313" key="5">
    <source>
        <dbReference type="Proteomes" id="UP000440041"/>
    </source>
</evidence>
<feature type="compositionally biased region" description="Low complexity" evidence="1">
    <location>
        <begin position="165"/>
        <end position="179"/>
    </location>
</feature>
<organism evidence="4 5">
    <name type="scientific">Bifidobacterium apri</name>
    <dbReference type="NCBI Taxonomy" id="1769423"/>
    <lineage>
        <taxon>Bacteria</taxon>
        <taxon>Bacillati</taxon>
        <taxon>Actinomycetota</taxon>
        <taxon>Actinomycetes</taxon>
        <taxon>Bifidobacteriales</taxon>
        <taxon>Bifidobacteriaceae</taxon>
        <taxon>Bifidobacterium</taxon>
    </lineage>
</organism>
<keyword evidence="5" id="KW-1185">Reference proteome</keyword>
<feature type="compositionally biased region" description="Polar residues" evidence="1">
    <location>
        <begin position="96"/>
        <end position="114"/>
    </location>
</feature>
<dbReference type="Gene3D" id="3.40.720.10">
    <property type="entry name" value="Alkaline Phosphatase, subunit A"/>
    <property type="match status" value="1"/>
</dbReference>
<protein>
    <submittedName>
        <fullName evidence="4">Phosphoglycerol transferase</fullName>
    </submittedName>
</protein>
<dbReference type="AlphaFoldDB" id="A0A6A2VXD9"/>
<dbReference type="SUPFAM" id="SSF53649">
    <property type="entry name" value="Alkaline phosphatase-like"/>
    <property type="match status" value="1"/>
</dbReference>
<dbReference type="GO" id="GO:0016740">
    <property type="term" value="F:transferase activity"/>
    <property type="evidence" value="ECO:0007669"/>
    <property type="project" value="UniProtKB-KW"/>
</dbReference>
<feature type="domain" description="Sulfatase N-terminal" evidence="3">
    <location>
        <begin position="619"/>
        <end position="924"/>
    </location>
</feature>
<evidence type="ECO:0000259" key="3">
    <source>
        <dbReference type="Pfam" id="PF00884"/>
    </source>
</evidence>
<feature type="region of interest" description="Disordered" evidence="1">
    <location>
        <begin position="62"/>
        <end position="225"/>
    </location>
</feature>
<feature type="compositionally biased region" description="Basic and acidic residues" evidence="1">
    <location>
        <begin position="62"/>
        <end position="73"/>
    </location>
</feature>
<feature type="compositionally biased region" description="Polar residues" evidence="1">
    <location>
        <begin position="191"/>
        <end position="207"/>
    </location>
</feature>
<dbReference type="EMBL" id="WBSO01000009">
    <property type="protein sequence ID" value="KAB8297479.1"/>
    <property type="molecule type" value="Genomic_DNA"/>
</dbReference>
<feature type="compositionally biased region" description="Basic residues" evidence="1">
    <location>
        <begin position="153"/>
        <end position="163"/>
    </location>
</feature>
<feature type="compositionally biased region" description="Basic and acidic residues" evidence="1">
    <location>
        <begin position="115"/>
        <end position="134"/>
    </location>
</feature>
<dbReference type="Pfam" id="PF00884">
    <property type="entry name" value="Sulfatase"/>
    <property type="match status" value="1"/>
</dbReference>
<evidence type="ECO:0000313" key="4">
    <source>
        <dbReference type="EMBL" id="KAB8297479.1"/>
    </source>
</evidence>
<reference evidence="4 5" key="1">
    <citation type="submission" date="2019-09" db="EMBL/GenBank/DDBJ databases">
        <title>Characterization of the phylogenetic diversity of two novel species belonging to the genus Bifidobacterium: Bifidobacterium cebidarum sp. nov. and Bifidobacterium leontopitheci sp. nov.</title>
        <authorList>
            <person name="Lugli G.A."/>
            <person name="Duranti S."/>
            <person name="Milani C."/>
            <person name="Turroni F."/>
            <person name="Ventura M."/>
        </authorList>
    </citation>
    <scope>NUCLEOTIDE SEQUENCE [LARGE SCALE GENOMIC DNA]</scope>
    <source>
        <strain evidence="4 5">DSM 100238</strain>
    </source>
</reference>
<keyword evidence="2" id="KW-0812">Transmembrane</keyword>
<feature type="transmembrane region" description="Helical" evidence="2">
    <location>
        <begin position="391"/>
        <end position="409"/>
    </location>
</feature>
<evidence type="ECO:0000256" key="1">
    <source>
        <dbReference type="SAM" id="MobiDB-lite"/>
    </source>
</evidence>
<sequence length="1006" mass="110064">MPCRYDIPVEQQHGQGQDAVNLPDSEINNVSPFAHLLDTDGIGYDTFIPGDDGLIHTHHTSEQYRGARAESTAERLTNSNEEESTAERPADHNAEESSSGQPAIDAQQPSATHLDSTDEANKPGDKYTADKTDTAESAENADSANIHLGAGHPSRKSRRRGAKMPHTAPEQPATTTAPAMGTVFKPDGSVDVTNASVHAQTSPNNAEPTDAQADAPQSGGNATDEVTESITAAASLDDSEHPAQQPWKGFAARLGTAWATFHDGVSTAWSAVASFFSTVFGAIARGWHAFASAIARGWHAFTSLKAVHAVISALKFFKSRIWDKRMRFSFAFYTIVFIVVTAASVLGLQWSVYSEPTYAKGQVVDDQTKALNSVAGQLTSFVSQIWLHHSYQAWLNFIVLGVLYLTFILVINRFWVATALFGTLMTVFAIANKIKVELRNEPIIPADLQFVTGGNGGSIMSFTTKKDMVLINSAVTGVIWLIVVCVVLQFLDRRRGLIPYTWKPSKFVSVKNITAMVCRWAAAVLSIVLCVSFTWGLSVTGSWAKNFATGLSDAPQLWSAMGDATANGPAMNFLRLAHVKIMDKPNGYSKEKMESLAKKYAGEAEAINQTRTANLTDNTVIMILSESFSDPTRVPGVSFTEDPMPQIRAIKSATTSGLMLSPGYGGGTANIEYQALTGLNMANYDSTLSIAYQQLVPKLKWTPTFNQIWNEANGKSSSIAFHAYYRTLYLRDSNYKKFGFSKFYAIDGKPVLNGLSHIDNNWAYYSDASFYTSTVNTLFDSSASSTNQFIQMVTMQNHLPYLDWYSDNPFKGNGGTSTNMTEDERTSIETYARGVNYTDQATVDFLNQLNQIDRPITVIFYGDHLPGIYSTASEDKANQIALHETDYFIWSNAASASATTKLDDSTSAYTSSNYFMAQAAEHLNAKVSPYLAFLTEMHAAIPAISVPASAGDSSQPVYLDAEGNRIRTKNLTADQKDLLHDYQLIQYDLTAGKQYLKNTDFMTVAQ</sequence>
<keyword evidence="4" id="KW-0808">Transferase</keyword>
<feature type="transmembrane region" description="Helical" evidence="2">
    <location>
        <begin position="414"/>
        <end position="431"/>
    </location>
</feature>
<dbReference type="Proteomes" id="UP000440041">
    <property type="component" value="Unassembled WGS sequence"/>
</dbReference>
<evidence type="ECO:0000256" key="2">
    <source>
        <dbReference type="SAM" id="Phobius"/>
    </source>
</evidence>
<gene>
    <name evidence="4" type="ORF">DSM100238_1264</name>
</gene>
<feature type="transmembrane region" description="Helical" evidence="2">
    <location>
        <begin position="469"/>
        <end position="491"/>
    </location>
</feature>
<feature type="transmembrane region" description="Helical" evidence="2">
    <location>
        <begin position="512"/>
        <end position="537"/>
    </location>
</feature>
<comment type="caution">
    <text evidence="4">The sequence shown here is derived from an EMBL/GenBank/DDBJ whole genome shotgun (WGS) entry which is preliminary data.</text>
</comment>
<proteinExistence type="predicted"/>
<accession>A0A6A2VXD9</accession>
<keyword evidence="2" id="KW-1133">Transmembrane helix</keyword>
<feature type="compositionally biased region" description="Basic and acidic residues" evidence="1">
    <location>
        <begin position="85"/>
        <end position="95"/>
    </location>
</feature>
<dbReference type="InterPro" id="IPR000917">
    <property type="entry name" value="Sulfatase_N"/>
</dbReference>
<keyword evidence="2" id="KW-0472">Membrane</keyword>
<feature type="transmembrane region" description="Helical" evidence="2">
    <location>
        <begin position="329"/>
        <end position="350"/>
    </location>
</feature>
<name>A0A6A2VXD9_9BIFI</name>